<evidence type="ECO:0000313" key="3">
    <source>
        <dbReference type="Proteomes" id="UP000243065"/>
    </source>
</evidence>
<gene>
    <name evidence="2" type="ORF">JGI24_00115</name>
</gene>
<reference evidence="2 3" key="1">
    <citation type="submission" date="2015-11" db="EMBL/GenBank/DDBJ databases">
        <authorList>
            <person name="Varghese N."/>
        </authorList>
    </citation>
    <scope>NUCLEOTIDE SEQUENCE [LARGE SCALE GENOMIC DNA]</scope>
    <source>
        <strain evidence="2 3">JGI-24</strain>
    </source>
</reference>
<dbReference type="Proteomes" id="UP000243065">
    <property type="component" value="Unassembled WGS sequence"/>
</dbReference>
<organism evidence="2 3">
    <name type="scientific">Kryptobacter tengchongensis</name>
    <dbReference type="NCBI Taxonomy" id="1643429"/>
    <lineage>
        <taxon>Bacteria</taxon>
        <taxon>Pseudomonadati</taxon>
        <taxon>Candidatus Kryptoniota</taxon>
        <taxon>Candidatus Kryptobacter</taxon>
    </lineage>
</organism>
<dbReference type="AlphaFoldDB" id="A0A656D2X7"/>
<keyword evidence="3" id="KW-1185">Reference proteome</keyword>
<keyword evidence="1" id="KW-0812">Transmembrane</keyword>
<dbReference type="EMBL" id="CZVU01000003">
    <property type="protein sequence ID" value="CUS96517.1"/>
    <property type="molecule type" value="Genomic_DNA"/>
</dbReference>
<protein>
    <submittedName>
        <fullName evidence="2">Uncharacterized protein</fullName>
    </submittedName>
</protein>
<keyword evidence="1" id="KW-0472">Membrane</keyword>
<evidence type="ECO:0000256" key="1">
    <source>
        <dbReference type="SAM" id="Phobius"/>
    </source>
</evidence>
<dbReference type="RefSeq" id="WP_072149619.1">
    <property type="nucleotide sequence ID" value="NZ_CZVU01000003.1"/>
</dbReference>
<sequence length="243" mass="28633">MNQNGKEEFDILSIVLIILLVILSVLAVFKFLTPRKKEEKGKVSKPKPRDVGGIGEETEIVETEIVEEGKNYIYLSELEDYLKDYALDPKDQFSFFKLREKIFEEGKQFVRSEIEKIVNSEKAFDEKIAELIHKFEEIEEKPPKLKPPKWEKKDKNTPKIYYSAIYDYIKEIKIDTEHEKPRDVFYRVLNEIYWRGIQTALSNVKSDIQRLKMLSKSVDVNKSKRLLKLNDIIERLKKGVSDL</sequence>
<name>A0A656D2X7_KRYT1</name>
<feature type="transmembrane region" description="Helical" evidence="1">
    <location>
        <begin position="12"/>
        <end position="32"/>
    </location>
</feature>
<accession>A0A656D2X7</accession>
<proteinExistence type="predicted"/>
<keyword evidence="1" id="KW-1133">Transmembrane helix</keyword>
<evidence type="ECO:0000313" key="2">
    <source>
        <dbReference type="EMBL" id="CUS96517.1"/>
    </source>
</evidence>